<dbReference type="PIRSF" id="PIRSF007510">
    <property type="entry name" value="UCP007510"/>
    <property type="match status" value="1"/>
</dbReference>
<dbReference type="InterPro" id="IPR006340">
    <property type="entry name" value="DUF436"/>
</dbReference>
<organism evidence="2 3">
    <name type="scientific">Bacillus smithii 7_3_47FAA</name>
    <dbReference type="NCBI Taxonomy" id="665952"/>
    <lineage>
        <taxon>Bacteria</taxon>
        <taxon>Bacillati</taxon>
        <taxon>Bacillota</taxon>
        <taxon>Bacilli</taxon>
        <taxon>Bacillales</taxon>
        <taxon>Bacillaceae</taxon>
        <taxon>Bacillus</taxon>
    </lineage>
</organism>
<evidence type="ECO:0000313" key="2">
    <source>
        <dbReference type="EMBL" id="EHL78758.1"/>
    </source>
</evidence>
<dbReference type="Proteomes" id="UP000011747">
    <property type="component" value="Unassembled WGS sequence"/>
</dbReference>
<accession>G9QJ92</accession>
<dbReference type="PATRIC" id="fig|665952.3.peg.1044"/>
<comment type="caution">
    <text evidence="2">The sequence shown here is derived from an EMBL/GenBank/DDBJ whole genome shotgun (WGS) entry which is preliminary data.</text>
</comment>
<gene>
    <name evidence="2" type="ORF">HMPREF1015_02540</name>
</gene>
<protein>
    <recommendedName>
        <fullName evidence="1">UPF0340 protein HMPREF1015_02540</fullName>
    </recommendedName>
</protein>
<sequence>MEKRIEGRWKATEEERFEWEKQLSLILREFQEQAQLKKGQIFVVGCSTSEVAGKKIGTSGTISIAEAIFNKLQSFAKQNGIFLAFQCCEHLNRALVVEKELAIRERLEEVSVVPVPKAGGAMAAFAYRYLQDPTVVEFIKADAGIDIGDTFIGMHLKHVAVPVRVSVKTLGEAHVTLAKTRPKLIGGPRAVYDTVETSENGTCR</sequence>
<evidence type="ECO:0000313" key="3">
    <source>
        <dbReference type="Proteomes" id="UP000011747"/>
    </source>
</evidence>
<keyword evidence="3" id="KW-1185">Reference proteome</keyword>
<reference evidence="2 3" key="1">
    <citation type="submission" date="2011-09" db="EMBL/GenBank/DDBJ databases">
        <title>The Genome Sequence of Bacillus smithii 7_3_47FAA.</title>
        <authorList>
            <consortium name="The Broad Institute Genome Sequencing Platform"/>
            <person name="Earl A."/>
            <person name="Ward D."/>
            <person name="Feldgarden M."/>
            <person name="Gevers D."/>
            <person name="Daigneault M."/>
            <person name="Strauss J."/>
            <person name="Allen-Vercoe E."/>
            <person name="Young S.K."/>
            <person name="Zeng Q."/>
            <person name="Gargeya S."/>
            <person name="Fitzgerald M."/>
            <person name="Haas B."/>
            <person name="Abouelleil A."/>
            <person name="Alvarado L."/>
            <person name="Arachchi H.M."/>
            <person name="Berlin A."/>
            <person name="Brown A."/>
            <person name="Chapman S.B."/>
            <person name="Chen Z."/>
            <person name="Dunbar C."/>
            <person name="Freedman E."/>
            <person name="Gearin G."/>
            <person name="Goldberg J."/>
            <person name="Griggs A."/>
            <person name="Gujja S."/>
            <person name="Heiman D."/>
            <person name="Howarth C."/>
            <person name="Larson L."/>
            <person name="Lui A."/>
            <person name="MacDonald P.J.P."/>
            <person name="Montmayeur A."/>
            <person name="Murphy C."/>
            <person name="Neiman D."/>
            <person name="Pearson M."/>
            <person name="Priest M."/>
            <person name="Roberts A."/>
            <person name="Saif S."/>
            <person name="Shea T."/>
            <person name="Shenoy N."/>
            <person name="Sisk P."/>
            <person name="Stolte C."/>
            <person name="Sykes S."/>
            <person name="Wortman J."/>
            <person name="Nusbaum C."/>
            <person name="Birren B."/>
        </authorList>
    </citation>
    <scope>NUCLEOTIDE SEQUENCE [LARGE SCALE GENOMIC DNA]</scope>
    <source>
        <strain evidence="2 3">7_3_47FAA</strain>
    </source>
</reference>
<comment type="similarity">
    <text evidence="1">Belongs to the UPF0340 family.</text>
</comment>
<proteinExistence type="inferred from homology"/>
<evidence type="ECO:0000256" key="1">
    <source>
        <dbReference type="HAMAP-Rule" id="MF_00800"/>
    </source>
</evidence>
<dbReference type="SUPFAM" id="SSF110710">
    <property type="entry name" value="TTHA0583/YokD-like"/>
    <property type="match status" value="1"/>
</dbReference>
<dbReference type="EMBL" id="ACWF01000054">
    <property type="protein sequence ID" value="EHL78758.1"/>
    <property type="molecule type" value="Genomic_DNA"/>
</dbReference>
<dbReference type="Pfam" id="PF04260">
    <property type="entry name" value="DUF436"/>
    <property type="match status" value="1"/>
</dbReference>
<dbReference type="HOGENOM" id="CLU_106658_0_0_9"/>
<name>G9QJ92_9BACI</name>
<dbReference type="HAMAP" id="MF_00800">
    <property type="entry name" value="UPF0340"/>
    <property type="match status" value="1"/>
</dbReference>
<dbReference type="Gene3D" id="3.40.50.10360">
    <property type="entry name" value="Hypothetical protein TT1679"/>
    <property type="match status" value="1"/>
</dbReference>
<dbReference type="NCBIfam" id="TIGR01440">
    <property type="entry name" value="TIGR01440 family protein"/>
    <property type="match status" value="1"/>
</dbReference>
<dbReference type="AlphaFoldDB" id="G9QJ92"/>
<dbReference type="InterPro" id="IPR028345">
    <property type="entry name" value="Antibiotic_NAT-like"/>
</dbReference>